<proteinExistence type="predicted"/>
<protein>
    <recommendedName>
        <fullName evidence="2">SF4 helicase domain-containing protein</fullName>
    </recommendedName>
</protein>
<organism evidence="3 4">
    <name type="scientific">Nonomuraea composti</name>
    <dbReference type="NCBI Taxonomy" id="2720023"/>
    <lineage>
        <taxon>Bacteria</taxon>
        <taxon>Bacillati</taxon>
        <taxon>Actinomycetota</taxon>
        <taxon>Actinomycetes</taxon>
        <taxon>Streptosporangiales</taxon>
        <taxon>Streptosporangiaceae</taxon>
        <taxon>Nonomuraea</taxon>
    </lineage>
</organism>
<feature type="region of interest" description="Disordered" evidence="1">
    <location>
        <begin position="1"/>
        <end position="20"/>
    </location>
</feature>
<dbReference type="RefSeq" id="WP_168017645.1">
    <property type="nucleotide sequence ID" value="NZ_JAATEP010000044.1"/>
</dbReference>
<evidence type="ECO:0000256" key="1">
    <source>
        <dbReference type="SAM" id="MobiDB-lite"/>
    </source>
</evidence>
<dbReference type="InterPro" id="IPR027417">
    <property type="entry name" value="P-loop_NTPase"/>
</dbReference>
<dbReference type="PANTHER" id="PTHR30153">
    <property type="entry name" value="REPLICATIVE DNA HELICASE DNAB"/>
    <property type="match status" value="1"/>
</dbReference>
<dbReference type="PANTHER" id="PTHR30153:SF2">
    <property type="entry name" value="REPLICATIVE DNA HELICASE"/>
    <property type="match status" value="1"/>
</dbReference>
<keyword evidence="4" id="KW-1185">Reference proteome</keyword>
<accession>A0ABX1BE36</accession>
<reference evidence="3 4" key="1">
    <citation type="submission" date="2020-03" db="EMBL/GenBank/DDBJ databases">
        <title>WGS of actinomycetes isolated from Thailand.</title>
        <authorList>
            <person name="Thawai C."/>
        </authorList>
    </citation>
    <scope>NUCLEOTIDE SEQUENCE [LARGE SCALE GENOMIC DNA]</scope>
    <source>
        <strain evidence="3 4">FMUSA5-5</strain>
    </source>
</reference>
<dbReference type="PROSITE" id="PS51199">
    <property type="entry name" value="SF4_HELICASE"/>
    <property type="match status" value="1"/>
</dbReference>
<dbReference type="EMBL" id="JAATEP010000044">
    <property type="protein sequence ID" value="NJP96010.1"/>
    <property type="molecule type" value="Genomic_DNA"/>
</dbReference>
<dbReference type="Proteomes" id="UP000696294">
    <property type="component" value="Unassembled WGS sequence"/>
</dbReference>
<dbReference type="SUPFAM" id="SSF52540">
    <property type="entry name" value="P-loop containing nucleoside triphosphate hydrolases"/>
    <property type="match status" value="1"/>
</dbReference>
<evidence type="ECO:0000313" key="4">
    <source>
        <dbReference type="Proteomes" id="UP000696294"/>
    </source>
</evidence>
<comment type="caution">
    <text evidence="3">The sequence shown here is derived from an EMBL/GenBank/DDBJ whole genome shotgun (WGS) entry which is preliminary data.</text>
</comment>
<evidence type="ECO:0000259" key="2">
    <source>
        <dbReference type="PROSITE" id="PS51199"/>
    </source>
</evidence>
<gene>
    <name evidence="3" type="ORF">HCN51_42370</name>
</gene>
<feature type="domain" description="SF4 helicase" evidence="2">
    <location>
        <begin position="41"/>
        <end position="307"/>
    </location>
</feature>
<dbReference type="Pfam" id="PF03796">
    <property type="entry name" value="DnaB_C"/>
    <property type="match status" value="1"/>
</dbReference>
<evidence type="ECO:0000313" key="3">
    <source>
        <dbReference type="EMBL" id="NJP96010.1"/>
    </source>
</evidence>
<name>A0ABX1BE36_9ACTN</name>
<dbReference type="Gene3D" id="3.40.50.300">
    <property type="entry name" value="P-loop containing nucleotide triphosphate hydrolases"/>
    <property type="match status" value="1"/>
</dbReference>
<sequence>MPVPDEDGRTPAPDAQRRDPLDEAVPMAVLLFSALDTMDARAENTFSTPSGFQELDTLLGGGLSPGTLTVVASRPSMGTSALLLHLCRDTAFRRHRPALLASFQMPDHELTLRLLAAEASVPLDELRAGTIGLDDSARVVRRTAELAGAPLSVITPAGWTATHLTSYIADLATDGKFELIVVDGLDDVRPWPSDESRDPPVAEAARALKELAMELKVPVVAGAQLGDRSKERADRRPGPLSDFRNSDTVGHIADVVIMVHREDAYDPWSPRVGEADLIVAKHRYGPKATVTVTFDQRYGRFADPSRP</sequence>
<dbReference type="InterPro" id="IPR007694">
    <property type="entry name" value="DNA_helicase_DnaB-like_C"/>
</dbReference>